<feature type="compositionally biased region" description="Polar residues" evidence="1">
    <location>
        <begin position="12"/>
        <end position="24"/>
    </location>
</feature>
<feature type="region of interest" description="Disordered" evidence="1">
    <location>
        <begin position="1"/>
        <end position="38"/>
    </location>
</feature>
<name>A0A699TTJ1_TANCI</name>
<feature type="compositionally biased region" description="Low complexity" evidence="1">
    <location>
        <begin position="91"/>
        <end position="100"/>
    </location>
</feature>
<feature type="compositionally biased region" description="Low complexity" evidence="1">
    <location>
        <begin position="25"/>
        <end position="38"/>
    </location>
</feature>
<proteinExistence type="predicted"/>
<dbReference type="AlphaFoldDB" id="A0A699TTJ1"/>
<protein>
    <submittedName>
        <fullName evidence="2">Uncharacterized protein</fullName>
    </submittedName>
</protein>
<dbReference type="EMBL" id="BKCJ011277371">
    <property type="protein sequence ID" value="GFD14132.1"/>
    <property type="molecule type" value="Genomic_DNA"/>
</dbReference>
<accession>A0A699TTJ1</accession>
<sequence length="111" mass="11536">SPGISARVTEAASLSPSSFCKTYRSSYDTPSSSPSPASSLTLLIRKRYQGTSESILDTKTEDDESKAEGAGSGSEESKDEGLDSVGEEAASEQQQQAVSVKDTAADEPLGL</sequence>
<comment type="caution">
    <text evidence="2">The sequence shown here is derived from an EMBL/GenBank/DDBJ whole genome shotgun (WGS) entry which is preliminary data.</text>
</comment>
<feature type="region of interest" description="Disordered" evidence="1">
    <location>
        <begin position="52"/>
        <end position="111"/>
    </location>
</feature>
<reference evidence="2" key="1">
    <citation type="journal article" date="2019" name="Sci. Rep.">
        <title>Draft genome of Tanacetum cinerariifolium, the natural source of mosquito coil.</title>
        <authorList>
            <person name="Yamashiro T."/>
            <person name="Shiraishi A."/>
            <person name="Satake H."/>
            <person name="Nakayama K."/>
        </authorList>
    </citation>
    <scope>NUCLEOTIDE SEQUENCE</scope>
</reference>
<organism evidence="2">
    <name type="scientific">Tanacetum cinerariifolium</name>
    <name type="common">Dalmatian daisy</name>
    <name type="synonym">Chrysanthemum cinerariifolium</name>
    <dbReference type="NCBI Taxonomy" id="118510"/>
    <lineage>
        <taxon>Eukaryota</taxon>
        <taxon>Viridiplantae</taxon>
        <taxon>Streptophyta</taxon>
        <taxon>Embryophyta</taxon>
        <taxon>Tracheophyta</taxon>
        <taxon>Spermatophyta</taxon>
        <taxon>Magnoliopsida</taxon>
        <taxon>eudicotyledons</taxon>
        <taxon>Gunneridae</taxon>
        <taxon>Pentapetalae</taxon>
        <taxon>asterids</taxon>
        <taxon>campanulids</taxon>
        <taxon>Asterales</taxon>
        <taxon>Asteraceae</taxon>
        <taxon>Asteroideae</taxon>
        <taxon>Anthemideae</taxon>
        <taxon>Anthemidinae</taxon>
        <taxon>Tanacetum</taxon>
    </lineage>
</organism>
<gene>
    <name evidence="2" type="ORF">Tci_886101</name>
</gene>
<feature type="non-terminal residue" evidence="2">
    <location>
        <position position="1"/>
    </location>
</feature>
<evidence type="ECO:0000313" key="2">
    <source>
        <dbReference type="EMBL" id="GFD14132.1"/>
    </source>
</evidence>
<evidence type="ECO:0000256" key="1">
    <source>
        <dbReference type="SAM" id="MobiDB-lite"/>
    </source>
</evidence>